<protein>
    <submittedName>
        <fullName evidence="1">Winged helix-turn-helix domain-containing protein</fullName>
    </submittedName>
</protein>
<sequence>MNHPILSLSAARSLVLEAQGLRLPPARPAHRDDVLRVVRGLGALQIDTIHVVARSPYLALFSRLGAYSPTWLDELLAEGRIFEYWAHAACFLPMEDYPLHRRFMLDGRRSYYRPAWYEANRQAADDVLEHIRTHGAVRSADFEGKKNPGGWWNWKLEKNALEYWFSAGVVMVARREKFQRVYDLRERLLPEWHDDQTPTLEEACRALVERTVLALGLARRTWVADYFRLPGKEVAAAIRWLLAEGRLLEVPVEGWEEPALIHPSRLEQALAAAEGQLPATHTTLLSPFDSLIWDRKRTRELFGFDFSLECYLPPARRTYGYFVLPVLHRGALVGRADAKAHRREGVFEIKGFFLEEGIQPGEELAAAVALALQHCAIWHATPQVCLGRCQPETFRPMLADALAVYKT</sequence>
<name>A0A3D1JD01_9CHLR</name>
<organism evidence="1 2">
    <name type="scientific">Anaerolinea thermolimosa</name>
    <dbReference type="NCBI Taxonomy" id="229919"/>
    <lineage>
        <taxon>Bacteria</taxon>
        <taxon>Bacillati</taxon>
        <taxon>Chloroflexota</taxon>
        <taxon>Anaerolineae</taxon>
        <taxon>Anaerolineales</taxon>
        <taxon>Anaerolineaceae</taxon>
        <taxon>Anaerolinea</taxon>
    </lineage>
</organism>
<dbReference type="Pfam" id="PF06224">
    <property type="entry name" value="AlkZ-like"/>
    <property type="match status" value="1"/>
</dbReference>
<dbReference type="OrthoDB" id="9787207at2"/>
<dbReference type="InterPro" id="IPR009351">
    <property type="entry name" value="AlkZ-like"/>
</dbReference>
<dbReference type="Proteomes" id="UP000264141">
    <property type="component" value="Unassembled WGS sequence"/>
</dbReference>
<dbReference type="AlphaFoldDB" id="A0A3D1JD01"/>
<evidence type="ECO:0000313" key="1">
    <source>
        <dbReference type="EMBL" id="HCE16459.1"/>
    </source>
</evidence>
<proteinExistence type="predicted"/>
<dbReference type="PANTHER" id="PTHR30528:SF0">
    <property type="entry name" value="CYTOPLASMIC PROTEIN"/>
    <property type="match status" value="1"/>
</dbReference>
<evidence type="ECO:0000313" key="2">
    <source>
        <dbReference type="Proteomes" id="UP000264141"/>
    </source>
</evidence>
<gene>
    <name evidence="1" type="ORF">DEQ80_01235</name>
</gene>
<accession>A0A3D1JD01</accession>
<reference evidence="1 2" key="1">
    <citation type="journal article" date="2018" name="Nat. Biotechnol.">
        <title>A standardized bacterial taxonomy based on genome phylogeny substantially revises the tree of life.</title>
        <authorList>
            <person name="Parks D.H."/>
            <person name="Chuvochina M."/>
            <person name="Waite D.W."/>
            <person name="Rinke C."/>
            <person name="Skarshewski A."/>
            <person name="Chaumeil P.A."/>
            <person name="Hugenholtz P."/>
        </authorList>
    </citation>
    <scope>NUCLEOTIDE SEQUENCE [LARGE SCALE GENOMIC DNA]</scope>
    <source>
        <strain evidence="1">UBA8781</strain>
    </source>
</reference>
<comment type="caution">
    <text evidence="1">The sequence shown here is derived from an EMBL/GenBank/DDBJ whole genome shotgun (WGS) entry which is preliminary data.</text>
</comment>
<dbReference type="PANTHER" id="PTHR30528">
    <property type="entry name" value="CYTOPLASMIC PROTEIN"/>
    <property type="match status" value="1"/>
</dbReference>
<dbReference type="STRING" id="229919.GCA_001050195_03556"/>
<dbReference type="EMBL" id="DPBP01000005">
    <property type="protein sequence ID" value="HCE16459.1"/>
    <property type="molecule type" value="Genomic_DNA"/>
</dbReference>